<dbReference type="Gene3D" id="3.50.50.60">
    <property type="entry name" value="FAD/NAD(P)-binding domain"/>
    <property type="match status" value="2"/>
</dbReference>
<keyword evidence="5" id="KW-1185">Reference proteome</keyword>
<dbReference type="PANTHER" id="PTHR48105">
    <property type="entry name" value="THIOREDOXIN REDUCTASE 1-RELATED-RELATED"/>
    <property type="match status" value="1"/>
</dbReference>
<keyword evidence="1" id="KW-0285">Flavoprotein</keyword>
<dbReference type="PRINTS" id="PR00368">
    <property type="entry name" value="FADPNR"/>
</dbReference>
<dbReference type="InterPro" id="IPR036188">
    <property type="entry name" value="FAD/NAD-bd_sf"/>
</dbReference>
<feature type="domain" description="FAD/NAD(P)-binding" evidence="3">
    <location>
        <begin position="30"/>
        <end position="284"/>
    </location>
</feature>
<evidence type="ECO:0000313" key="4">
    <source>
        <dbReference type="EMBL" id="MBM5571911.1"/>
    </source>
</evidence>
<name>A0ABS2CEU6_9NEIS</name>
<dbReference type="EMBL" id="WOFE01000004">
    <property type="protein sequence ID" value="MBM5571911.1"/>
    <property type="molecule type" value="Genomic_DNA"/>
</dbReference>
<dbReference type="SUPFAM" id="SSF51905">
    <property type="entry name" value="FAD/NAD(P)-binding domain"/>
    <property type="match status" value="2"/>
</dbReference>
<evidence type="ECO:0000313" key="5">
    <source>
        <dbReference type="Proteomes" id="UP001195660"/>
    </source>
</evidence>
<dbReference type="InterPro" id="IPR050097">
    <property type="entry name" value="Ferredoxin-NADP_redctase_2"/>
</dbReference>
<sequence>MVLVGVVPFGQNLMIDMKNDAVTQLERQVDVLIIGGGVGGLTLAQWLTGLGRSWCLLERESHLGGPLATSEYVLKWIPGQAQISGRDYLAAMVAQIDPANCELQTQLSAVKVGTDLSLGDFACTLSNGDSLRAKKLVFACGATPFSPFTESERVIVGPGLQKIAHIAAGQRVAVLGGGDNAADHALILAEMGAVVTMLVRGQLRVSAALMQQLRQNAAIVIRTGCQNIELNANAESVLVQGERYDYAAVYFGYQVSQQLNAFPELKTAAGALQAGVFAIGDMTEPVFPNILLTQGQAAVVAKQIDFELSRDAS</sequence>
<evidence type="ECO:0000256" key="1">
    <source>
        <dbReference type="ARBA" id="ARBA00022630"/>
    </source>
</evidence>
<dbReference type="PRINTS" id="PR00469">
    <property type="entry name" value="PNDRDTASEII"/>
</dbReference>
<proteinExistence type="predicted"/>
<dbReference type="Proteomes" id="UP001195660">
    <property type="component" value="Unassembled WGS sequence"/>
</dbReference>
<dbReference type="Pfam" id="PF07992">
    <property type="entry name" value="Pyr_redox_2"/>
    <property type="match status" value="1"/>
</dbReference>
<comment type="caution">
    <text evidence="4">The sequence shown here is derived from an EMBL/GenBank/DDBJ whole genome shotgun (WGS) entry which is preliminary data.</text>
</comment>
<gene>
    <name evidence="4" type="ORF">GM173_10020</name>
</gene>
<keyword evidence="2" id="KW-0560">Oxidoreductase</keyword>
<protein>
    <submittedName>
        <fullName evidence="4">NAD(P)-binding protein</fullName>
    </submittedName>
</protein>
<evidence type="ECO:0000256" key="2">
    <source>
        <dbReference type="ARBA" id="ARBA00023002"/>
    </source>
</evidence>
<reference evidence="4 5" key="1">
    <citation type="submission" date="2019-11" db="EMBL/GenBank/DDBJ databases">
        <title>Novel Deefgea species.</title>
        <authorList>
            <person name="Han J.-H."/>
        </authorList>
    </citation>
    <scope>NUCLEOTIDE SEQUENCE [LARGE SCALE GENOMIC DNA]</scope>
    <source>
        <strain evidence="4 5">LMG 24817</strain>
    </source>
</reference>
<accession>A0ABS2CEU6</accession>
<evidence type="ECO:0000259" key="3">
    <source>
        <dbReference type="Pfam" id="PF07992"/>
    </source>
</evidence>
<dbReference type="InterPro" id="IPR023753">
    <property type="entry name" value="FAD/NAD-binding_dom"/>
</dbReference>
<organism evidence="4 5">
    <name type="scientific">Deefgea chitinilytica</name>
    <dbReference type="NCBI Taxonomy" id="570276"/>
    <lineage>
        <taxon>Bacteria</taxon>
        <taxon>Pseudomonadati</taxon>
        <taxon>Pseudomonadota</taxon>
        <taxon>Betaproteobacteria</taxon>
        <taxon>Neisseriales</taxon>
        <taxon>Chitinibacteraceae</taxon>
        <taxon>Deefgea</taxon>
    </lineage>
</organism>